<dbReference type="PANTHER" id="PTHR10192:SF5">
    <property type="entry name" value="GEPHYRIN"/>
    <property type="match status" value="1"/>
</dbReference>
<comment type="function">
    <text evidence="1 6">Catalyzes the insertion of molybdate into adenylated molybdopterin with the concomitant release of AMP.</text>
</comment>
<dbReference type="RefSeq" id="WP_047134896.1">
    <property type="nucleotide sequence ID" value="NZ_CZVJ01000108.1"/>
</dbReference>
<dbReference type="Gene3D" id="2.40.340.10">
    <property type="entry name" value="MoeA, C-terminal, domain IV"/>
    <property type="match status" value="1"/>
</dbReference>
<organism evidence="8 9">
    <name type="scientific">Candidatus Kryptonium thompsonii</name>
    <dbReference type="NCBI Taxonomy" id="1633631"/>
    <lineage>
        <taxon>Bacteria</taxon>
        <taxon>Pseudomonadati</taxon>
        <taxon>Candidatus Kryptoniota</taxon>
        <taxon>Candidatus Kryptonium</taxon>
    </lineage>
</organism>
<dbReference type="SUPFAM" id="SSF63882">
    <property type="entry name" value="MoeA N-terminal region -like"/>
    <property type="match status" value="1"/>
</dbReference>
<dbReference type="SUPFAM" id="SSF53218">
    <property type="entry name" value="Molybdenum cofactor biosynthesis proteins"/>
    <property type="match status" value="1"/>
</dbReference>
<comment type="catalytic activity">
    <reaction evidence="5">
        <text>adenylyl-molybdopterin + molybdate = Mo-molybdopterin + AMP + H(+)</text>
        <dbReference type="Rhea" id="RHEA:35047"/>
        <dbReference type="ChEBI" id="CHEBI:15378"/>
        <dbReference type="ChEBI" id="CHEBI:36264"/>
        <dbReference type="ChEBI" id="CHEBI:62727"/>
        <dbReference type="ChEBI" id="CHEBI:71302"/>
        <dbReference type="ChEBI" id="CHEBI:456215"/>
        <dbReference type="EC" id="2.10.1.1"/>
    </reaction>
</comment>
<dbReference type="InterPro" id="IPR008284">
    <property type="entry name" value="MoCF_biosynth_CS"/>
</dbReference>
<dbReference type="EMBL" id="FAOP01000006">
    <property type="protein sequence ID" value="CUU06420.1"/>
    <property type="molecule type" value="Genomic_DNA"/>
</dbReference>
<dbReference type="Gene3D" id="3.90.105.10">
    <property type="entry name" value="Molybdopterin biosynthesis moea protein, domain 2"/>
    <property type="match status" value="1"/>
</dbReference>
<sequence length="398" mass="44668">MERNNIYITFEEAQRLLLESVKLNKSVKVPVKESLGCILSENVYSPIDLPPFTNSAVDGYAINTDEISELPAKLEVLGEVRAGKSKRFSISKGGAIKVFTGSPIPDGADAVVEVERVETKDNYIILNEKPKKWKNIRFHGEEIKKGEKVLEAGVEITPQVAGFLSIMGIKYVKVYKKPDVFVIVTGSEIVEPGRKLKYGQVYDANSTSLYTALTKIGIKPKIERVKDNFKDVKNAFKRAYKSSDIIIFTGGISMGDYDMVKILVQGEGVKRIFYKVRQKPGKPLFFGKKGRKYIFGIPGNPAAVLTCFYEYVLPTIKKMMGYKDVLLKEEEKILSRDIKKKGDRLYFLRGKIEGDFVIPLPNQESHMLSSFAVADCLILAPQGVELIKQGEKVKIHRL</sequence>
<accession>A0A0S4N5B7</accession>
<dbReference type="PROSITE" id="PS01079">
    <property type="entry name" value="MOCF_BIOSYNTHESIS_2"/>
    <property type="match status" value="1"/>
</dbReference>
<gene>
    <name evidence="8" type="ORF">JGI4_01495</name>
</gene>
<dbReference type="Pfam" id="PF03454">
    <property type="entry name" value="MoeA_C"/>
    <property type="match status" value="1"/>
</dbReference>
<comment type="similarity">
    <text evidence="3 6">Belongs to the MoeA family.</text>
</comment>
<dbReference type="NCBIfam" id="TIGR00177">
    <property type="entry name" value="molyb_syn"/>
    <property type="match status" value="1"/>
</dbReference>
<dbReference type="Pfam" id="PF03453">
    <property type="entry name" value="MoeA_N"/>
    <property type="match status" value="1"/>
</dbReference>
<accession>A0A0P1NZD9</accession>
<dbReference type="AlphaFoldDB" id="A0A0P1P536"/>
<comment type="cofactor">
    <cofactor evidence="6">
        <name>Mg(2+)</name>
        <dbReference type="ChEBI" id="CHEBI:18420"/>
    </cofactor>
</comment>
<dbReference type="NCBIfam" id="NF045515">
    <property type="entry name" value="Glp_gephyrin"/>
    <property type="match status" value="1"/>
</dbReference>
<dbReference type="SMART" id="SM00852">
    <property type="entry name" value="MoCF_biosynth"/>
    <property type="match status" value="1"/>
</dbReference>
<name>A0A0P1P536_9BACT</name>
<evidence type="ECO:0000256" key="6">
    <source>
        <dbReference type="RuleBase" id="RU365090"/>
    </source>
</evidence>
<dbReference type="Gene3D" id="2.170.190.11">
    <property type="entry name" value="Molybdopterin biosynthesis moea protein, domain 3"/>
    <property type="match status" value="1"/>
</dbReference>
<dbReference type="GO" id="GO:0006777">
    <property type="term" value="P:Mo-molybdopterin cofactor biosynthetic process"/>
    <property type="evidence" value="ECO:0007669"/>
    <property type="project" value="UniProtKB-UniRule"/>
</dbReference>
<keyword evidence="6 8" id="KW-0808">Transferase</keyword>
<dbReference type="InterPro" id="IPR005111">
    <property type="entry name" value="MoeA_C_domain_IV"/>
</dbReference>
<keyword evidence="6" id="KW-0500">Molybdenum</keyword>
<accession>A0A0P1LV79</accession>
<dbReference type="InterPro" id="IPR001453">
    <property type="entry name" value="MoaB/Mog_dom"/>
</dbReference>
<dbReference type="EC" id="2.10.1.1" evidence="6"/>
<evidence type="ECO:0000313" key="9">
    <source>
        <dbReference type="Proteomes" id="UP000182011"/>
    </source>
</evidence>
<accession>A0A0P1MHN0</accession>
<feature type="domain" description="MoaB/Mog" evidence="7">
    <location>
        <begin position="181"/>
        <end position="318"/>
    </location>
</feature>
<evidence type="ECO:0000256" key="3">
    <source>
        <dbReference type="ARBA" id="ARBA00010763"/>
    </source>
</evidence>
<keyword evidence="6" id="KW-0479">Metal-binding</keyword>
<evidence type="ECO:0000256" key="1">
    <source>
        <dbReference type="ARBA" id="ARBA00002901"/>
    </source>
</evidence>
<dbReference type="GO" id="GO:0046872">
    <property type="term" value="F:metal ion binding"/>
    <property type="evidence" value="ECO:0007669"/>
    <property type="project" value="UniProtKB-UniRule"/>
</dbReference>
<comment type="pathway">
    <text evidence="2 6">Cofactor biosynthesis; molybdopterin biosynthesis.</text>
</comment>
<dbReference type="InterPro" id="IPR038987">
    <property type="entry name" value="MoeA-like"/>
</dbReference>
<keyword evidence="4 6" id="KW-0501">Molybdenum cofactor biosynthesis</keyword>
<proteinExistence type="inferred from homology"/>
<dbReference type="Pfam" id="PF00994">
    <property type="entry name" value="MoCF_biosynth"/>
    <property type="match status" value="1"/>
</dbReference>
<dbReference type="InterPro" id="IPR036425">
    <property type="entry name" value="MoaB/Mog-like_dom_sf"/>
</dbReference>
<dbReference type="CDD" id="cd00887">
    <property type="entry name" value="MoeA"/>
    <property type="match status" value="1"/>
</dbReference>
<reference evidence="8 9" key="1">
    <citation type="submission" date="2015-11" db="EMBL/GenBank/DDBJ databases">
        <authorList>
            <person name="Zhang Y."/>
            <person name="Guo Z."/>
        </authorList>
    </citation>
    <scope>NUCLEOTIDE SEQUENCE [LARGE SCALE GENOMIC DNA]</scope>
    <source>
        <strain evidence="8">JGI-4</strain>
    </source>
</reference>
<protein>
    <recommendedName>
        <fullName evidence="6">Molybdopterin molybdenumtransferase</fullName>
        <ecNumber evidence="6">2.10.1.1</ecNumber>
    </recommendedName>
</protein>
<dbReference type="InterPro" id="IPR036135">
    <property type="entry name" value="MoeA_linker/N_sf"/>
</dbReference>
<evidence type="ECO:0000256" key="5">
    <source>
        <dbReference type="ARBA" id="ARBA00047317"/>
    </source>
</evidence>
<dbReference type="Proteomes" id="UP000182011">
    <property type="component" value="Unassembled WGS sequence"/>
</dbReference>
<dbReference type="PANTHER" id="PTHR10192">
    <property type="entry name" value="MOLYBDOPTERIN BIOSYNTHESIS PROTEIN"/>
    <property type="match status" value="1"/>
</dbReference>
<dbReference type="InterPro" id="IPR036688">
    <property type="entry name" value="MoeA_C_domain_IV_sf"/>
</dbReference>
<accession>A0A0P1MTH8</accession>
<dbReference type="UniPathway" id="UPA00344"/>
<dbReference type="GO" id="GO:0061599">
    <property type="term" value="F:molybdopterin molybdotransferase activity"/>
    <property type="evidence" value="ECO:0007669"/>
    <property type="project" value="UniProtKB-UniRule"/>
</dbReference>
<dbReference type="Gene3D" id="3.40.980.10">
    <property type="entry name" value="MoaB/Mog-like domain"/>
    <property type="match status" value="1"/>
</dbReference>
<evidence type="ECO:0000256" key="4">
    <source>
        <dbReference type="ARBA" id="ARBA00023150"/>
    </source>
</evidence>
<evidence type="ECO:0000259" key="7">
    <source>
        <dbReference type="SMART" id="SM00852"/>
    </source>
</evidence>
<accession>A0A0P1P536</accession>
<keyword evidence="6" id="KW-0460">Magnesium</keyword>
<dbReference type="GO" id="GO:0005829">
    <property type="term" value="C:cytosol"/>
    <property type="evidence" value="ECO:0007669"/>
    <property type="project" value="TreeGrafter"/>
</dbReference>
<dbReference type="SUPFAM" id="SSF63867">
    <property type="entry name" value="MoeA C-terminal domain-like"/>
    <property type="match status" value="1"/>
</dbReference>
<dbReference type="InterPro" id="IPR005110">
    <property type="entry name" value="MoeA_linker/N"/>
</dbReference>
<evidence type="ECO:0000256" key="2">
    <source>
        <dbReference type="ARBA" id="ARBA00005046"/>
    </source>
</evidence>
<evidence type="ECO:0000313" key="8">
    <source>
        <dbReference type="EMBL" id="CUU06420.1"/>
    </source>
</evidence>
<dbReference type="STRING" id="1633631.GCA_001442925_01490"/>